<evidence type="ECO:0000259" key="2">
    <source>
        <dbReference type="Pfam" id="PF04235"/>
    </source>
</evidence>
<reference evidence="3 4" key="1">
    <citation type="journal article" date="2015" name="J. Microbiol.">
        <title>Sphingosinicella ginsenosidimutans sp. nov., with ginsenoside converting activity.</title>
        <authorList>
            <person name="Kim J.K."/>
            <person name="Kang M.S."/>
            <person name="Park S.C."/>
            <person name="Kim K.M."/>
            <person name="Choi K."/>
            <person name="Yoon M.H."/>
            <person name="Im W.T."/>
        </authorList>
    </citation>
    <scope>NUCLEOTIDE SEQUENCE [LARGE SCALE GENOMIC DNA]</scope>
    <source>
        <strain evidence="3 4">BS-11</strain>
    </source>
</reference>
<feature type="transmembrane region" description="Helical" evidence="1">
    <location>
        <begin position="285"/>
        <end position="302"/>
    </location>
</feature>
<dbReference type="AlphaFoldDB" id="A0A5C6TU18"/>
<dbReference type="PANTHER" id="PTHR30590:SF2">
    <property type="entry name" value="INNER MEMBRANE PROTEIN"/>
    <property type="match status" value="1"/>
</dbReference>
<feature type="domain" description="DUF418" evidence="2">
    <location>
        <begin position="270"/>
        <end position="429"/>
    </location>
</feature>
<feature type="transmembrane region" description="Helical" evidence="1">
    <location>
        <begin position="254"/>
        <end position="273"/>
    </location>
</feature>
<feature type="transmembrane region" description="Helical" evidence="1">
    <location>
        <begin position="156"/>
        <end position="173"/>
    </location>
</feature>
<dbReference type="Pfam" id="PF04235">
    <property type="entry name" value="DUF418"/>
    <property type="match status" value="1"/>
</dbReference>
<evidence type="ECO:0000313" key="4">
    <source>
        <dbReference type="Proteomes" id="UP000321249"/>
    </source>
</evidence>
<evidence type="ECO:0000256" key="1">
    <source>
        <dbReference type="SAM" id="Phobius"/>
    </source>
</evidence>
<dbReference type="InterPro" id="IPR052529">
    <property type="entry name" value="Bact_Transport_Assoc"/>
</dbReference>
<dbReference type="OrthoDB" id="9807744at2"/>
<feature type="transmembrane region" description="Helical" evidence="1">
    <location>
        <begin position="32"/>
        <end position="51"/>
    </location>
</feature>
<keyword evidence="1" id="KW-0812">Transmembrane</keyword>
<comment type="caution">
    <text evidence="3">The sequence shown here is derived from an EMBL/GenBank/DDBJ whole genome shotgun (WGS) entry which is preliminary data.</text>
</comment>
<accession>A0A5C6TU18</accession>
<keyword evidence="4" id="KW-1185">Reference proteome</keyword>
<dbReference type="InterPro" id="IPR007349">
    <property type="entry name" value="DUF418"/>
</dbReference>
<gene>
    <name evidence="3" type="ORF">FRZ32_09850</name>
</gene>
<dbReference type="PANTHER" id="PTHR30590">
    <property type="entry name" value="INNER MEMBRANE PROTEIN"/>
    <property type="match status" value="1"/>
</dbReference>
<dbReference type="RefSeq" id="WP_147043340.1">
    <property type="nucleotide sequence ID" value="NZ_BAABIR010000001.1"/>
</dbReference>
<feature type="transmembrane region" description="Helical" evidence="1">
    <location>
        <begin position="333"/>
        <end position="351"/>
    </location>
</feature>
<evidence type="ECO:0000313" key="3">
    <source>
        <dbReference type="EMBL" id="TXC63934.1"/>
    </source>
</evidence>
<dbReference type="Proteomes" id="UP000321249">
    <property type="component" value="Unassembled WGS sequence"/>
</dbReference>
<sequence length="446" mass="48435">MRGEERTVLVDSGGAAAPVSDRIEALDFVRGVALFGILYMNILLFGLPYAYSNPANAGGATGANLWVWAFGEIFVEGTQRGLFSILFGASTILLTSRLEAARRADSADIYFRRALWLIAFGMFDAYVLLWQGDILFLYGVAALFLYAFRTLPPGKLFAFGAASLLIACAWNAHETWNLIGKHGAYEAASAAQASGAELSPAQQQAIAEWPAAAAEFVVTPQDAEAAIAAAVRPYPTLFAANAPQVAYAESWGTYRYFCDVFGMMLIGMGLFRLGALTLKVRTRVYLAMMGLGYAIGLAVNAAETRWVMDHGFSAVAFAQAHVTYDLGRLATTLGHLGALMLFVKSGLLGPVRRAIAAVGRMAVTNYLLQSLAGLAIFVGFGLFGQLERHQLYYVFAAICAGELVFSLLWLRVFRFGPVEWLWRWLTYLKRPPIRRAATVAPAAVEA</sequence>
<dbReference type="EMBL" id="VOQQ01000001">
    <property type="protein sequence ID" value="TXC63934.1"/>
    <property type="molecule type" value="Genomic_DNA"/>
</dbReference>
<feature type="transmembrane region" description="Helical" evidence="1">
    <location>
        <begin position="135"/>
        <end position="151"/>
    </location>
</feature>
<feature type="transmembrane region" description="Helical" evidence="1">
    <location>
        <begin position="390"/>
        <end position="410"/>
    </location>
</feature>
<keyword evidence="1" id="KW-1133">Transmembrane helix</keyword>
<protein>
    <submittedName>
        <fullName evidence="3">DUF418 domain-containing protein</fullName>
    </submittedName>
</protein>
<organism evidence="3 4">
    <name type="scientific">Allosphingosinicella ginsenosidimutans</name>
    <dbReference type="NCBI Taxonomy" id="1176539"/>
    <lineage>
        <taxon>Bacteria</taxon>
        <taxon>Pseudomonadati</taxon>
        <taxon>Pseudomonadota</taxon>
        <taxon>Alphaproteobacteria</taxon>
        <taxon>Sphingomonadales</taxon>
        <taxon>Sphingomonadaceae</taxon>
        <taxon>Allosphingosinicella</taxon>
    </lineage>
</organism>
<name>A0A5C6TU18_9SPHN</name>
<proteinExistence type="predicted"/>
<feature type="transmembrane region" description="Helical" evidence="1">
    <location>
        <begin position="363"/>
        <end position="384"/>
    </location>
</feature>
<keyword evidence="1" id="KW-0472">Membrane</keyword>